<keyword evidence="13" id="KW-1015">Disulfide bond</keyword>
<dbReference type="Gene3D" id="2.10.55.10">
    <property type="entry name" value="Leishmanolysin domain 3"/>
    <property type="match status" value="1"/>
</dbReference>
<dbReference type="Proteomes" id="UP000192257">
    <property type="component" value="Unassembled WGS sequence"/>
</dbReference>
<dbReference type="PANTHER" id="PTHR10942:SF0">
    <property type="entry name" value="LEISHMANOLYSIN-LIKE PEPTIDASE"/>
    <property type="match status" value="1"/>
</dbReference>
<comment type="cofactor">
    <cofactor evidence="16 17">
        <name>Zn(2+)</name>
        <dbReference type="ChEBI" id="CHEBI:29105"/>
    </cofactor>
    <text evidence="16 17">Binds 1 zinc ion per subunit.</text>
</comment>
<evidence type="ECO:0000256" key="2">
    <source>
        <dbReference type="ARBA" id="ARBA00004370"/>
    </source>
</evidence>
<feature type="region of interest" description="Disordered" evidence="18">
    <location>
        <begin position="635"/>
        <end position="715"/>
    </location>
</feature>
<dbReference type="GO" id="GO:0007155">
    <property type="term" value="P:cell adhesion"/>
    <property type="evidence" value="ECO:0007669"/>
    <property type="project" value="UniProtKB-KW"/>
</dbReference>
<protein>
    <recommendedName>
        <fullName evidence="17">Leishmanolysin-like peptidase</fullName>
        <ecNumber evidence="17">3.4.24.-</ecNumber>
    </recommendedName>
</protein>
<proteinExistence type="inferred from homology"/>
<feature type="compositionally biased region" description="Polar residues" evidence="18">
    <location>
        <begin position="664"/>
        <end position="681"/>
    </location>
</feature>
<evidence type="ECO:0000256" key="1">
    <source>
        <dbReference type="ARBA" id="ARBA00001249"/>
    </source>
</evidence>
<evidence type="ECO:0000256" key="11">
    <source>
        <dbReference type="ARBA" id="ARBA00023136"/>
    </source>
</evidence>
<dbReference type="VEuPathDB" id="TriTrypDB:TM35_001071060"/>
<dbReference type="GO" id="GO:0016020">
    <property type="term" value="C:membrane"/>
    <property type="evidence" value="ECO:0007669"/>
    <property type="project" value="UniProtKB-SubCell"/>
</dbReference>
<keyword evidence="4 17" id="KW-0645">Protease</keyword>
<organism evidence="19 20">
    <name type="scientific">Trypanosoma theileri</name>
    <dbReference type="NCBI Taxonomy" id="67003"/>
    <lineage>
        <taxon>Eukaryota</taxon>
        <taxon>Discoba</taxon>
        <taxon>Euglenozoa</taxon>
        <taxon>Kinetoplastea</taxon>
        <taxon>Metakinetoplastina</taxon>
        <taxon>Trypanosomatida</taxon>
        <taxon>Trypanosomatidae</taxon>
        <taxon>Trypanosoma</taxon>
    </lineage>
</organism>
<keyword evidence="9" id="KW-0130">Cell adhesion</keyword>
<evidence type="ECO:0000256" key="12">
    <source>
        <dbReference type="ARBA" id="ARBA00023145"/>
    </source>
</evidence>
<dbReference type="InterPro" id="IPR001577">
    <property type="entry name" value="Peptidase_M8"/>
</dbReference>
<dbReference type="GO" id="GO:0006508">
    <property type="term" value="P:proteolysis"/>
    <property type="evidence" value="ECO:0007669"/>
    <property type="project" value="UniProtKB-KW"/>
</dbReference>
<feature type="binding site" evidence="16">
    <location>
        <position position="213"/>
    </location>
    <ligand>
        <name>Zn(2+)</name>
        <dbReference type="ChEBI" id="CHEBI:29105"/>
        <note>catalytic</note>
    </ligand>
</feature>
<comment type="catalytic activity">
    <reaction evidence="1">
        <text>Preference for hydrophobic residues at P1 and P1' and basic residues at P2' and P3'. A model nonapeptide is cleaved at -Ala-Tyr-|-Leu-Lys-Lys-.</text>
        <dbReference type="EC" id="3.4.24.36"/>
    </reaction>
</comment>
<dbReference type="SUPFAM" id="SSF55486">
    <property type="entry name" value="Metalloproteases ('zincins'), catalytic domain"/>
    <property type="match status" value="2"/>
</dbReference>
<evidence type="ECO:0000256" key="17">
    <source>
        <dbReference type="RuleBase" id="RU366077"/>
    </source>
</evidence>
<keyword evidence="6" id="KW-0732">Signal</keyword>
<feature type="compositionally biased region" description="Basic and acidic residues" evidence="18">
    <location>
        <begin position="647"/>
        <end position="661"/>
    </location>
</feature>
<evidence type="ECO:0000256" key="16">
    <source>
        <dbReference type="PIRSR" id="PIRSR601577-2"/>
    </source>
</evidence>
<dbReference type="EC" id="3.4.24.-" evidence="17"/>
<dbReference type="GeneID" id="39991454"/>
<evidence type="ECO:0000256" key="13">
    <source>
        <dbReference type="ARBA" id="ARBA00023157"/>
    </source>
</evidence>
<dbReference type="OrthoDB" id="527990at2759"/>
<dbReference type="Gene3D" id="2.30.34.10">
    <property type="entry name" value="Leishmanolysin domain 4"/>
    <property type="match status" value="1"/>
</dbReference>
<evidence type="ECO:0000256" key="7">
    <source>
        <dbReference type="ARBA" id="ARBA00022801"/>
    </source>
</evidence>
<dbReference type="GO" id="GO:0004222">
    <property type="term" value="F:metalloendopeptidase activity"/>
    <property type="evidence" value="ECO:0007669"/>
    <property type="project" value="UniProtKB-UniRule"/>
</dbReference>
<evidence type="ECO:0000256" key="18">
    <source>
        <dbReference type="SAM" id="MobiDB-lite"/>
    </source>
</evidence>
<dbReference type="Gene3D" id="3.90.132.10">
    <property type="entry name" value="Leishmanolysin , domain 2"/>
    <property type="match status" value="2"/>
</dbReference>
<dbReference type="PANTHER" id="PTHR10942">
    <property type="entry name" value="LEISHMANOLYSIN-LIKE PEPTIDASE"/>
    <property type="match status" value="1"/>
</dbReference>
<evidence type="ECO:0000313" key="19">
    <source>
        <dbReference type="EMBL" id="ORC81755.1"/>
    </source>
</evidence>
<name>A0A1X0NFI9_9TRYP</name>
<reference evidence="19 20" key="1">
    <citation type="submission" date="2017-03" db="EMBL/GenBank/DDBJ databases">
        <title>An alternative strategy for trypanosome survival in the mammalian bloodstream revealed through genome and transcriptome analysis of the ubiquitous bovine parasite Trypanosoma (Megatrypanum) theileri.</title>
        <authorList>
            <person name="Kelly S."/>
            <person name="Ivens A."/>
            <person name="Mott A."/>
            <person name="O'Neill E."/>
            <person name="Emms D."/>
            <person name="Macleod O."/>
            <person name="Voorheis P."/>
            <person name="Matthews J."/>
            <person name="Matthews K."/>
            <person name="Carrington M."/>
        </authorList>
    </citation>
    <scope>NUCLEOTIDE SEQUENCE [LARGE SCALE GENOMIC DNA]</scope>
    <source>
        <strain evidence="19">Edinburgh</strain>
    </source>
</reference>
<keyword evidence="20" id="KW-1185">Reference proteome</keyword>
<evidence type="ECO:0000256" key="4">
    <source>
        <dbReference type="ARBA" id="ARBA00022670"/>
    </source>
</evidence>
<dbReference type="Pfam" id="PF01457">
    <property type="entry name" value="Peptidase_M8"/>
    <property type="match status" value="2"/>
</dbReference>
<dbReference type="GO" id="GO:0005737">
    <property type="term" value="C:cytoplasm"/>
    <property type="evidence" value="ECO:0007669"/>
    <property type="project" value="TreeGrafter"/>
</dbReference>
<evidence type="ECO:0000256" key="3">
    <source>
        <dbReference type="ARBA" id="ARBA00005860"/>
    </source>
</evidence>
<evidence type="ECO:0000256" key="5">
    <source>
        <dbReference type="ARBA" id="ARBA00022723"/>
    </source>
</evidence>
<keyword evidence="11" id="KW-0472">Membrane</keyword>
<evidence type="ECO:0000256" key="9">
    <source>
        <dbReference type="ARBA" id="ARBA00022889"/>
    </source>
</evidence>
<dbReference type="PRINTS" id="PR00782">
    <property type="entry name" value="LSHMANOLYSIN"/>
</dbReference>
<keyword evidence="10 16" id="KW-0482">Metalloprotease</keyword>
<dbReference type="AlphaFoldDB" id="A0A1X0NFI9"/>
<evidence type="ECO:0000256" key="8">
    <source>
        <dbReference type="ARBA" id="ARBA00022833"/>
    </source>
</evidence>
<evidence type="ECO:0000256" key="15">
    <source>
        <dbReference type="PIRSR" id="PIRSR601577-1"/>
    </source>
</evidence>
<accession>A0A1X0NFI9</accession>
<keyword evidence="7 17" id="KW-0378">Hydrolase</keyword>
<feature type="binding site" evidence="16">
    <location>
        <position position="399"/>
    </location>
    <ligand>
        <name>Zn(2+)</name>
        <dbReference type="ChEBI" id="CHEBI:29105"/>
        <note>catalytic</note>
    </ligand>
</feature>
<keyword evidence="12" id="KW-0865">Zymogen</keyword>
<dbReference type="Gene3D" id="3.10.170.20">
    <property type="match status" value="1"/>
</dbReference>
<evidence type="ECO:0000256" key="10">
    <source>
        <dbReference type="ARBA" id="ARBA00023049"/>
    </source>
</evidence>
<dbReference type="EMBL" id="NBCO01000107">
    <property type="protein sequence ID" value="ORC81755.1"/>
    <property type="molecule type" value="Genomic_DNA"/>
</dbReference>
<comment type="similarity">
    <text evidence="3 17">Belongs to the peptidase M8 family.</text>
</comment>
<keyword evidence="14" id="KW-0325">Glycoprotein</keyword>
<feature type="binding site" evidence="16">
    <location>
        <position position="209"/>
    </location>
    <ligand>
        <name>Zn(2+)</name>
        <dbReference type="ChEBI" id="CHEBI:29105"/>
        <note>catalytic</note>
    </ligand>
</feature>
<evidence type="ECO:0000256" key="6">
    <source>
        <dbReference type="ARBA" id="ARBA00022729"/>
    </source>
</evidence>
<keyword evidence="5 16" id="KW-0479">Metal-binding</keyword>
<keyword evidence="8 16" id="KW-0862">Zinc</keyword>
<dbReference type="GO" id="GO:0046872">
    <property type="term" value="F:metal ion binding"/>
    <property type="evidence" value="ECO:0007669"/>
    <property type="project" value="UniProtKB-KW"/>
</dbReference>
<evidence type="ECO:0000313" key="20">
    <source>
        <dbReference type="Proteomes" id="UP000192257"/>
    </source>
</evidence>
<sequence>MFHTVSSKLGTSYVLSEHETLRTLNPKKSTELLQTAKAKPPIREDPTNGWQKIRIKLVTDHLKKGRSCSDKVNGKIETLLKKEFTCTDHDVLTPEKEKILVEEILPEAIKLHEERLLVEPLKGPIVMPKFSKPNALCSQFTIPTDGGSTGISGYDMVLFAAAEPTPEETFAWAATCATLGPNGRPVVGIINYGPRYIVGTPQRVRVAAHEIAHALGFNFELMKMDRLVGKVDSLRDKEDVFVVSADNTRRETMKHYNCDSAEGMELQGVAFVSGTTLTARASTILAQVASIQEEYVLGKSHSNVMDGRLPGEESVGSVVQERREEEGSSAAKFTQNVHHSSHVFSKRHSLHVQAAVTASEPSSECTDDKKVETEKGSKMCIVEAPTFMSNHGSKMTRSHWSRRIAKDELMAGLVGAGYYTAITMGAFADLRYYKVNWAMAEQMSWGNNSGCGLLEDKCVNSGETQLPNMFCTSTSTDSSESLQCTSDRQSLGRCSSIGASPVKNDLPVGFQYFSENTKKVGSEESEQMDYCPFIKALPQKSCIDGEQNQMPGSVIANNSRCVQGKELKTIKDEAAVGAVCVEVSCKFKKVIVRYSGNNDWYSCPEGKNLTVKGDVLKGEIVCPKYADVCNTINKTLDESKGPATDPDPVKEVKTSETEVEKTTALSDGTQPVTETTGTAIPSESAAGSEEVTAPVVQNGASTTTESKPSETKEENITSFLSGQNNNIVAKKGTDGSFKASVFASVMFVFLTLSVIMAP</sequence>
<gene>
    <name evidence="19" type="ORF">TM35_001071060</name>
</gene>
<comment type="caution">
    <text evidence="19">The sequence shown here is derived from an EMBL/GenBank/DDBJ whole genome shotgun (WGS) entry which is preliminary data.</text>
</comment>
<evidence type="ECO:0000256" key="14">
    <source>
        <dbReference type="ARBA" id="ARBA00023180"/>
    </source>
</evidence>
<feature type="active site" evidence="15">
    <location>
        <position position="210"/>
    </location>
</feature>
<dbReference type="RefSeq" id="XP_028877035.1">
    <property type="nucleotide sequence ID" value="XM_029031674.1"/>
</dbReference>
<comment type="subcellular location">
    <subcellularLocation>
        <location evidence="2">Membrane</location>
    </subcellularLocation>
</comment>